<keyword evidence="1" id="KW-0812">Transmembrane</keyword>
<sequence>MRVLKICSLLFSLGQFLLVLKLIELVRGNPTPPSNLQIQENIPQQNDATGRSFFLAPSKVKQKKYKLWGTTTTVETPTTDLVDRFGLENEEEYQFESVKNSSDLSPLRKNGTIVPTVEGRLCPGCEGGTCGGSLSSYGFPVIPVVIAIIIGIIWFFIFFFLWYFASEPVKAGYSESNSNSGGYGYAASEQSGGYTSRMNNDPGSIFGLFNSNNNFNQLTTMVTESLFKLAALYNST</sequence>
<evidence type="ECO:0000313" key="3">
    <source>
        <dbReference type="EMBL" id="OXA46467.1"/>
    </source>
</evidence>
<keyword evidence="1" id="KW-1133">Transmembrane helix</keyword>
<protein>
    <submittedName>
        <fullName evidence="3">Uncharacterized protein</fullName>
    </submittedName>
</protein>
<proteinExistence type="predicted"/>
<keyword evidence="2" id="KW-0732">Signal</keyword>
<feature type="transmembrane region" description="Helical" evidence="1">
    <location>
        <begin position="141"/>
        <end position="164"/>
    </location>
</feature>
<name>A0A226DP85_FOLCA</name>
<keyword evidence="1" id="KW-0472">Membrane</keyword>
<keyword evidence="4" id="KW-1185">Reference proteome</keyword>
<dbReference type="AlphaFoldDB" id="A0A226DP85"/>
<evidence type="ECO:0000256" key="2">
    <source>
        <dbReference type="SAM" id="SignalP"/>
    </source>
</evidence>
<accession>A0A226DP85</accession>
<evidence type="ECO:0000256" key="1">
    <source>
        <dbReference type="SAM" id="Phobius"/>
    </source>
</evidence>
<comment type="caution">
    <text evidence="3">The sequence shown here is derived from an EMBL/GenBank/DDBJ whole genome shotgun (WGS) entry which is preliminary data.</text>
</comment>
<organism evidence="3 4">
    <name type="scientific">Folsomia candida</name>
    <name type="common">Springtail</name>
    <dbReference type="NCBI Taxonomy" id="158441"/>
    <lineage>
        <taxon>Eukaryota</taxon>
        <taxon>Metazoa</taxon>
        <taxon>Ecdysozoa</taxon>
        <taxon>Arthropoda</taxon>
        <taxon>Hexapoda</taxon>
        <taxon>Collembola</taxon>
        <taxon>Entomobryomorpha</taxon>
        <taxon>Isotomoidea</taxon>
        <taxon>Isotomidae</taxon>
        <taxon>Proisotominae</taxon>
        <taxon>Folsomia</taxon>
    </lineage>
</organism>
<evidence type="ECO:0000313" key="4">
    <source>
        <dbReference type="Proteomes" id="UP000198287"/>
    </source>
</evidence>
<feature type="signal peptide" evidence="2">
    <location>
        <begin position="1"/>
        <end position="28"/>
    </location>
</feature>
<reference evidence="3 4" key="1">
    <citation type="submission" date="2015-12" db="EMBL/GenBank/DDBJ databases">
        <title>The genome of Folsomia candida.</title>
        <authorList>
            <person name="Faddeeva A."/>
            <person name="Derks M.F."/>
            <person name="Anvar Y."/>
            <person name="Smit S."/>
            <person name="Van Straalen N."/>
            <person name="Roelofs D."/>
        </authorList>
    </citation>
    <scope>NUCLEOTIDE SEQUENCE [LARGE SCALE GENOMIC DNA]</scope>
    <source>
        <strain evidence="3 4">VU population</strain>
        <tissue evidence="3">Whole body</tissue>
    </source>
</reference>
<feature type="chain" id="PRO_5013370755" evidence="2">
    <location>
        <begin position="29"/>
        <end position="236"/>
    </location>
</feature>
<dbReference type="EMBL" id="LNIX01000015">
    <property type="protein sequence ID" value="OXA46467.1"/>
    <property type="molecule type" value="Genomic_DNA"/>
</dbReference>
<dbReference type="Proteomes" id="UP000198287">
    <property type="component" value="Unassembled WGS sequence"/>
</dbReference>
<gene>
    <name evidence="3" type="ORF">Fcan01_18743</name>
</gene>